<dbReference type="GO" id="GO:0009231">
    <property type="term" value="P:riboflavin biosynthetic process"/>
    <property type="evidence" value="ECO:0007669"/>
    <property type="project" value="InterPro"/>
</dbReference>
<evidence type="ECO:0000259" key="1">
    <source>
        <dbReference type="Pfam" id="PF01872"/>
    </source>
</evidence>
<dbReference type="InterPro" id="IPR002734">
    <property type="entry name" value="RibDG_C"/>
</dbReference>
<dbReference type="EMBL" id="CP076022">
    <property type="protein sequence ID" value="QWC08676.1"/>
    <property type="molecule type" value="Genomic_DNA"/>
</dbReference>
<dbReference type="SUPFAM" id="SSF53597">
    <property type="entry name" value="Dihydrofolate reductase-like"/>
    <property type="match status" value="1"/>
</dbReference>
<dbReference type="AlphaFoldDB" id="A0A975QZS1"/>
<dbReference type="GO" id="GO:0008703">
    <property type="term" value="F:5-amino-6-(5-phosphoribosylamino)uracil reductase activity"/>
    <property type="evidence" value="ECO:0007669"/>
    <property type="project" value="InterPro"/>
</dbReference>
<evidence type="ECO:0000313" key="2">
    <source>
        <dbReference type="EMBL" id="QWC08676.1"/>
    </source>
</evidence>
<gene>
    <name evidence="2" type="ORF">KKR91_08900</name>
</gene>
<dbReference type="RefSeq" id="WP_210228774.1">
    <property type="nucleotide sequence ID" value="NZ_CP076022.1"/>
</dbReference>
<dbReference type="Pfam" id="PF01872">
    <property type="entry name" value="RibD_C"/>
    <property type="match status" value="1"/>
</dbReference>
<organism evidence="2 3">
    <name type="scientific">Arthrobacter jiangjiafuii</name>
    <dbReference type="NCBI Taxonomy" id="2817475"/>
    <lineage>
        <taxon>Bacteria</taxon>
        <taxon>Bacillati</taxon>
        <taxon>Actinomycetota</taxon>
        <taxon>Actinomycetes</taxon>
        <taxon>Micrococcales</taxon>
        <taxon>Micrococcaceae</taxon>
        <taxon>Arthrobacter</taxon>
    </lineage>
</organism>
<protein>
    <submittedName>
        <fullName evidence="2">Dihydrofolate reductase family protein</fullName>
    </submittedName>
</protein>
<reference evidence="2 3" key="1">
    <citation type="submission" date="2021-05" db="EMBL/GenBank/DDBJ databases">
        <title>Novel species in genus Arthrobacter.</title>
        <authorList>
            <person name="Zhang G."/>
        </authorList>
    </citation>
    <scope>NUCLEOTIDE SEQUENCE [LARGE SCALE GENOMIC DNA]</scope>
    <source>
        <strain evidence="3">zg-ZUI227</strain>
    </source>
</reference>
<dbReference type="KEGG" id="ajg:KKR91_08900"/>
<dbReference type="Proteomes" id="UP000676885">
    <property type="component" value="Chromosome"/>
</dbReference>
<dbReference type="InterPro" id="IPR024072">
    <property type="entry name" value="DHFR-like_dom_sf"/>
</dbReference>
<accession>A0A975QZS1</accession>
<sequence length="193" mass="20985">MRDQPKDFRTRVIAQEWVSLDGFASGPGGEADLFAAVEPLADAASQQWNQGLLAGVAEVLLGRVTYELFVQYWPTADDAVARGVNTIPKTVFSHSLTRAPWDPFDDATVASDPVSYVRNRRSSGGDLLVWGSLSVVHALLAAGELDELDLFIAPVALGDGLRLFAGPPQAQLQLAGSEHWSSTLHVRYFLDRH</sequence>
<feature type="domain" description="Bacterial bifunctional deaminase-reductase C-terminal" evidence="1">
    <location>
        <begin position="12"/>
        <end position="185"/>
    </location>
</feature>
<evidence type="ECO:0000313" key="3">
    <source>
        <dbReference type="Proteomes" id="UP000676885"/>
    </source>
</evidence>
<name>A0A975QZS1_9MICC</name>
<keyword evidence="3" id="KW-1185">Reference proteome</keyword>
<dbReference type="Gene3D" id="3.40.430.10">
    <property type="entry name" value="Dihydrofolate Reductase, subunit A"/>
    <property type="match status" value="1"/>
</dbReference>
<proteinExistence type="predicted"/>